<dbReference type="Proteomes" id="UP001174909">
    <property type="component" value="Unassembled WGS sequence"/>
</dbReference>
<evidence type="ECO:0000256" key="14">
    <source>
        <dbReference type="SAM" id="Phobius"/>
    </source>
</evidence>
<comment type="caution">
    <text evidence="16">The sequence shown here is derived from an EMBL/GenBank/DDBJ whole genome shotgun (WGS) entry which is preliminary data.</text>
</comment>
<feature type="repeat" description="ANK" evidence="12">
    <location>
        <begin position="438"/>
        <end position="470"/>
    </location>
</feature>
<protein>
    <submittedName>
        <fullName evidence="16">Transient receptor potential cation channel subfamily A member 1 homolog</fullName>
    </submittedName>
</protein>
<dbReference type="InterPro" id="IPR002110">
    <property type="entry name" value="Ankyrin_rpt"/>
</dbReference>
<keyword evidence="9 14" id="KW-0472">Membrane</keyword>
<dbReference type="PROSITE" id="PS50088">
    <property type="entry name" value="ANK_REPEAT"/>
    <property type="match status" value="3"/>
</dbReference>
<dbReference type="InterPro" id="IPR052076">
    <property type="entry name" value="TRP_cation_channel"/>
</dbReference>
<keyword evidence="2" id="KW-0813">Transport</keyword>
<feature type="domain" description="Ion transport" evidence="15">
    <location>
        <begin position="783"/>
        <end position="1023"/>
    </location>
</feature>
<dbReference type="EMBL" id="CASHTH010001072">
    <property type="protein sequence ID" value="CAI8010956.1"/>
    <property type="molecule type" value="Genomic_DNA"/>
</dbReference>
<evidence type="ECO:0000256" key="10">
    <source>
        <dbReference type="ARBA" id="ARBA00023180"/>
    </source>
</evidence>
<keyword evidence="11" id="KW-0407">Ion channel</keyword>
<evidence type="ECO:0000256" key="3">
    <source>
        <dbReference type="ARBA" id="ARBA00022606"/>
    </source>
</evidence>
<feature type="transmembrane region" description="Helical" evidence="14">
    <location>
        <begin position="749"/>
        <end position="768"/>
    </location>
</feature>
<evidence type="ECO:0000313" key="17">
    <source>
        <dbReference type="Proteomes" id="UP001174909"/>
    </source>
</evidence>
<dbReference type="Gene3D" id="1.25.40.20">
    <property type="entry name" value="Ankyrin repeat-containing domain"/>
    <property type="match status" value="4"/>
</dbReference>
<keyword evidence="8" id="KW-0406">Ion transport</keyword>
<organism evidence="16 17">
    <name type="scientific">Geodia barretti</name>
    <name type="common">Barrett's horny sponge</name>
    <dbReference type="NCBI Taxonomy" id="519541"/>
    <lineage>
        <taxon>Eukaryota</taxon>
        <taxon>Metazoa</taxon>
        <taxon>Porifera</taxon>
        <taxon>Demospongiae</taxon>
        <taxon>Heteroscleromorpha</taxon>
        <taxon>Tetractinellida</taxon>
        <taxon>Astrophorina</taxon>
        <taxon>Geodiidae</taxon>
        <taxon>Geodia</taxon>
    </lineage>
</organism>
<comment type="subcellular location">
    <subcellularLocation>
        <location evidence="1">Membrane</location>
        <topology evidence="1">Multi-pass membrane protein</topology>
    </subcellularLocation>
</comment>
<evidence type="ECO:0000256" key="2">
    <source>
        <dbReference type="ARBA" id="ARBA00022448"/>
    </source>
</evidence>
<keyword evidence="16" id="KW-0675">Receptor</keyword>
<keyword evidence="10" id="KW-0325">Glycoprotein</keyword>
<evidence type="ECO:0000256" key="8">
    <source>
        <dbReference type="ARBA" id="ARBA00023065"/>
    </source>
</evidence>
<feature type="repeat" description="ANK" evidence="12">
    <location>
        <begin position="288"/>
        <end position="320"/>
    </location>
</feature>
<evidence type="ECO:0000256" key="13">
    <source>
        <dbReference type="SAM" id="Coils"/>
    </source>
</evidence>
<keyword evidence="5" id="KW-0677">Repeat</keyword>
<gene>
    <name evidence="16" type="ORF">GBAR_LOCUS7138</name>
</gene>
<feature type="transmembrane region" description="Helical" evidence="14">
    <location>
        <begin position="907"/>
        <end position="931"/>
    </location>
</feature>
<feature type="repeat" description="ANK" evidence="12">
    <location>
        <begin position="528"/>
        <end position="550"/>
    </location>
</feature>
<dbReference type="SUPFAM" id="SSF48403">
    <property type="entry name" value="Ankyrin repeat"/>
    <property type="match status" value="2"/>
</dbReference>
<accession>A0AA35RIJ4</accession>
<dbReference type="Pfam" id="PF00520">
    <property type="entry name" value="Ion_trans"/>
    <property type="match status" value="1"/>
</dbReference>
<evidence type="ECO:0000256" key="11">
    <source>
        <dbReference type="ARBA" id="ARBA00023303"/>
    </source>
</evidence>
<evidence type="ECO:0000256" key="5">
    <source>
        <dbReference type="ARBA" id="ARBA00022737"/>
    </source>
</evidence>
<keyword evidence="4 14" id="KW-0812">Transmembrane</keyword>
<dbReference type="InterPro" id="IPR005821">
    <property type="entry name" value="Ion_trans_dom"/>
</dbReference>
<dbReference type="GO" id="GO:1902495">
    <property type="term" value="C:transmembrane transporter complex"/>
    <property type="evidence" value="ECO:0007669"/>
    <property type="project" value="TreeGrafter"/>
</dbReference>
<proteinExistence type="predicted"/>
<sequence length="1137" mass="129262">MDPIISDAERDDLNEEDDAVYLDKHPDISDEFKKTFMDAREAIENGDMPKLKAAVQAMQDEGSVPRERCLNVVINVPGPKRDPKKLLPMTLLAFAGYHKRQEMIHFLIQNHAQLDVKNQFIGTPLLQMLCYARIRDNPQHIDKEIVRFFVDHKDVVLTRVLTAGYIRTSTVLDTCIFLGRLDIVKKMLIPNGIDPIKGGYPGMRPLFVEYVHYPSNEFLKWLFKELVTGVSVPQFIKQIFPVKRGTTHTARKIYGKNPLHAFLLCGSGEVVDALLGLQPRILEEVDPFGKTALHIAAEKGDIESLKILLDKGSDLDAVDEFLMTPLKLATKNEHTKAVEILMGKMERASGSTGAATDSDSLGSMVMWAWALQNSYATYFEAIHKEREREKLLLRKLDNDGNNIAHLAAESGNTIIFKSVIPKIQEPKVYQILLEQNDKGLTPLQVAIMNGNVRILQALQEQRAERKKVADKGYSIERQGDSVEEKDLNELKRENLKLMLFACEHGTVDVVKYFVTELVPPNKGMKREEDKTPLYYAAKAGKHEIVAYLLSINEVSPDSETDSLPPILVASENGHSKCIIHLIEKNANLTVRSECGYNYLMEAIRGGHEDAAKAIILHLQSEENGDKWEATMKVCDSETKTHTPMRLLIQAMPDVAKLAMKRCVHEKEVDPPQGPARLEDGQQKCCEYDFSLIDDYTEKDAKSPWRPTQYSSSSHPLAYLVKKERLELLQHPLMALYIARKWWKWPFRFFCSYILIYTLFLVILTSFALRVPRPSPGDEFCPSNSSKASYTQLDLNDGDCNGPSGSNRAAFPTLAVILILLSVGFLCFEVFFRYIMREYWNTFYYWFELVVRVGVFLLTVIFVSGFGHDCWCTPPWQWQIGALAVFLTYFNAVLLLKGLPFLGVYISMLLKIIATFLFLIYLPILLILAFAFPFYMLFVRDSAAVLGDAGILVGFSTPAHSLAKTIMQTAGELDFEALFNEGDLLYSPMAYILFISFVVLMPILFNNMLTGLAVGTADEDKKNAEFTNIHVQVQYILGLENFRLIRGHLTSEKCLENVSWLRREWDWLRGIDYESQKAKLEELDKDTDEKSREKVTKMVSVVSNIQERIPALERSHREMQQSLEHIMKTLQELNGKID</sequence>
<name>A0AA35RIJ4_GEOBA</name>
<dbReference type="Pfam" id="PF12796">
    <property type="entry name" value="Ank_2"/>
    <property type="match status" value="2"/>
</dbReference>
<keyword evidence="17" id="KW-1185">Reference proteome</keyword>
<dbReference type="AlphaFoldDB" id="A0AA35RIJ4"/>
<feature type="coiled-coil region" evidence="13">
    <location>
        <begin position="1072"/>
        <end position="1135"/>
    </location>
</feature>
<evidence type="ECO:0000256" key="7">
    <source>
        <dbReference type="ARBA" id="ARBA00023043"/>
    </source>
</evidence>
<feature type="transmembrane region" description="Helical" evidence="14">
    <location>
        <begin position="983"/>
        <end position="1004"/>
    </location>
</feature>
<dbReference type="SMART" id="SM00248">
    <property type="entry name" value="ANK"/>
    <property type="match status" value="10"/>
</dbReference>
<feature type="transmembrane region" description="Helical" evidence="14">
    <location>
        <begin position="808"/>
        <end position="830"/>
    </location>
</feature>
<evidence type="ECO:0000256" key="6">
    <source>
        <dbReference type="ARBA" id="ARBA00022989"/>
    </source>
</evidence>
<feature type="transmembrane region" description="Helical" evidence="14">
    <location>
        <begin position="842"/>
        <end position="863"/>
    </location>
</feature>
<evidence type="ECO:0000256" key="1">
    <source>
        <dbReference type="ARBA" id="ARBA00004141"/>
    </source>
</evidence>
<keyword evidence="6 14" id="KW-1133">Transmembrane helix</keyword>
<evidence type="ECO:0000256" key="4">
    <source>
        <dbReference type="ARBA" id="ARBA00022692"/>
    </source>
</evidence>
<dbReference type="PANTHER" id="PTHR47143:SF1">
    <property type="entry name" value="ION_TRANS DOMAIN-CONTAINING PROTEIN"/>
    <property type="match status" value="1"/>
</dbReference>
<feature type="transmembrane region" description="Helical" evidence="14">
    <location>
        <begin position="875"/>
        <end position="895"/>
    </location>
</feature>
<keyword evidence="7 12" id="KW-0040">ANK repeat</keyword>
<evidence type="ECO:0000256" key="12">
    <source>
        <dbReference type="PROSITE-ProRule" id="PRU00023"/>
    </source>
</evidence>
<reference evidence="16" key="1">
    <citation type="submission" date="2023-03" db="EMBL/GenBank/DDBJ databases">
        <authorList>
            <person name="Steffen K."/>
            <person name="Cardenas P."/>
        </authorList>
    </citation>
    <scope>NUCLEOTIDE SEQUENCE</scope>
</reference>
<dbReference type="InterPro" id="IPR036770">
    <property type="entry name" value="Ankyrin_rpt-contain_sf"/>
</dbReference>
<dbReference type="PANTHER" id="PTHR47143">
    <property type="entry name" value="TRANSIENT RECEPTOR POTENTIAL CATION CHANNEL PROTEIN PAINLESS"/>
    <property type="match status" value="1"/>
</dbReference>
<dbReference type="GO" id="GO:0005216">
    <property type="term" value="F:monoatomic ion channel activity"/>
    <property type="evidence" value="ECO:0007669"/>
    <property type="project" value="InterPro"/>
</dbReference>
<keyword evidence="3" id="KW-0716">Sensory transduction</keyword>
<evidence type="ECO:0000259" key="15">
    <source>
        <dbReference type="Pfam" id="PF00520"/>
    </source>
</evidence>
<dbReference type="PROSITE" id="PS50297">
    <property type="entry name" value="ANK_REP_REGION"/>
    <property type="match status" value="2"/>
</dbReference>
<keyword evidence="13" id="KW-0175">Coiled coil</keyword>
<evidence type="ECO:0000313" key="16">
    <source>
        <dbReference type="EMBL" id="CAI8010956.1"/>
    </source>
</evidence>
<evidence type="ECO:0000256" key="9">
    <source>
        <dbReference type="ARBA" id="ARBA00023136"/>
    </source>
</evidence>